<dbReference type="InterPro" id="IPR016024">
    <property type="entry name" value="ARM-type_fold"/>
</dbReference>
<proteinExistence type="predicted"/>
<dbReference type="Proteomes" id="UP000823904">
    <property type="component" value="Unassembled WGS sequence"/>
</dbReference>
<dbReference type="InterPro" id="IPR011989">
    <property type="entry name" value="ARM-like"/>
</dbReference>
<comment type="caution">
    <text evidence="1">The sequence shown here is derived from an EMBL/GenBank/DDBJ whole genome shotgun (WGS) entry which is preliminary data.</text>
</comment>
<evidence type="ECO:0000313" key="1">
    <source>
        <dbReference type="EMBL" id="HJC50884.1"/>
    </source>
</evidence>
<gene>
    <name evidence="1" type="ORF">H9754_10005</name>
</gene>
<dbReference type="EMBL" id="DWWD01000040">
    <property type="protein sequence ID" value="HJC50884.1"/>
    <property type="molecule type" value="Genomic_DNA"/>
</dbReference>
<name>A0A9D2PIJ7_9FIRM</name>
<protein>
    <submittedName>
        <fullName evidence="1">Uncharacterized protein</fullName>
    </submittedName>
</protein>
<reference evidence="1" key="2">
    <citation type="submission" date="2021-04" db="EMBL/GenBank/DDBJ databases">
        <authorList>
            <person name="Gilroy R."/>
        </authorList>
    </citation>
    <scope>NUCLEOTIDE SEQUENCE</scope>
    <source>
        <strain evidence="1">ChiSjej3B21-8574</strain>
    </source>
</reference>
<reference evidence="1" key="1">
    <citation type="journal article" date="2021" name="PeerJ">
        <title>Extensive microbial diversity within the chicken gut microbiome revealed by metagenomics and culture.</title>
        <authorList>
            <person name="Gilroy R."/>
            <person name="Ravi A."/>
            <person name="Getino M."/>
            <person name="Pursley I."/>
            <person name="Horton D.L."/>
            <person name="Alikhan N.F."/>
            <person name="Baker D."/>
            <person name="Gharbi K."/>
            <person name="Hall N."/>
            <person name="Watson M."/>
            <person name="Adriaenssens E.M."/>
            <person name="Foster-Nyarko E."/>
            <person name="Jarju S."/>
            <person name="Secka A."/>
            <person name="Antonio M."/>
            <person name="Oren A."/>
            <person name="Chaudhuri R.R."/>
            <person name="La Ragione R."/>
            <person name="Hildebrand F."/>
            <person name="Pallen M.J."/>
        </authorList>
    </citation>
    <scope>NUCLEOTIDE SEQUENCE</scope>
    <source>
        <strain evidence="1">ChiSjej3B21-8574</strain>
    </source>
</reference>
<dbReference type="AlphaFoldDB" id="A0A9D2PIJ7"/>
<accession>A0A9D2PIJ7</accession>
<dbReference type="SUPFAM" id="SSF48371">
    <property type="entry name" value="ARM repeat"/>
    <property type="match status" value="1"/>
</dbReference>
<organism evidence="1 2">
    <name type="scientific">Candidatus Anaerostipes avistercoris</name>
    <dbReference type="NCBI Taxonomy" id="2838462"/>
    <lineage>
        <taxon>Bacteria</taxon>
        <taxon>Bacillati</taxon>
        <taxon>Bacillota</taxon>
        <taxon>Clostridia</taxon>
        <taxon>Lachnospirales</taxon>
        <taxon>Lachnospiraceae</taxon>
        <taxon>Anaerostipes</taxon>
    </lineage>
</organism>
<dbReference type="Gene3D" id="1.25.10.10">
    <property type="entry name" value="Leucine-rich Repeat Variant"/>
    <property type="match status" value="1"/>
</dbReference>
<evidence type="ECO:0000313" key="2">
    <source>
        <dbReference type="Proteomes" id="UP000823904"/>
    </source>
</evidence>
<sequence>MNKMIKVLYDKKNRAVPFMEEDIALVKQIAVSGSPSGKIDLIFLLEEYIEDWSYEILRMLSKDSNETVRVHAITKLSQFLKTQDFWTLYEEFSDDTPFVTAAAATAVDYIGIEKEIDQGIRIRRLLEIKEKVPDSLVYVHLVIDAKLFLDTEEDRYLKAICRHRQDEDENVRLQVEDSINEIMTNVQDKEEIARKIREIAADNIEK</sequence>